<accession>A0A0G9HDM9</accession>
<gene>
    <name evidence="1" type="ORF">BJI69_00305</name>
</gene>
<proteinExistence type="predicted"/>
<protein>
    <submittedName>
        <fullName evidence="1">Uncharacterized protein</fullName>
    </submittedName>
</protein>
<evidence type="ECO:0000313" key="1">
    <source>
        <dbReference type="EMBL" id="APG02494.1"/>
    </source>
</evidence>
<dbReference type="EMBL" id="CP017480">
    <property type="protein sequence ID" value="APG02494.1"/>
    <property type="molecule type" value="Genomic_DNA"/>
</dbReference>
<organism evidence="1 2">
    <name type="scientific">Luteibacter rhizovicinus DSM 16549</name>
    <dbReference type="NCBI Taxonomy" id="1440763"/>
    <lineage>
        <taxon>Bacteria</taxon>
        <taxon>Pseudomonadati</taxon>
        <taxon>Pseudomonadota</taxon>
        <taxon>Gammaproteobacteria</taxon>
        <taxon>Lysobacterales</taxon>
        <taxon>Rhodanobacteraceae</taxon>
        <taxon>Luteibacter</taxon>
    </lineage>
</organism>
<sequence length="98" mass="11155">MSAQERIAMKCYWHPHDVDVRAALRDFRESASSAHDSRALDCHGGAVDVEHRCPFKDAAPDICRISDYCDFSVAEHRCFLLREREAYRCHLAADIGGF</sequence>
<evidence type="ECO:0000313" key="2">
    <source>
        <dbReference type="Proteomes" id="UP000182987"/>
    </source>
</evidence>
<dbReference type="KEGG" id="lrz:BJI69_00305"/>
<dbReference type="PATRIC" id="fig|1440763.5.peg.1546"/>
<dbReference type="Proteomes" id="UP000182987">
    <property type="component" value="Chromosome"/>
</dbReference>
<dbReference type="STRING" id="1440763.BJI69_00305"/>
<reference evidence="2" key="1">
    <citation type="submission" date="2016-09" db="EMBL/GenBank/DDBJ databases">
        <authorList>
            <person name="Lysoe E."/>
        </authorList>
    </citation>
    <scope>NUCLEOTIDE SEQUENCE [LARGE SCALE GENOMIC DNA]</scope>
    <source>
        <strain evidence="2">LJ96T</strain>
    </source>
</reference>
<dbReference type="AlphaFoldDB" id="A0A0G9HDM9"/>
<keyword evidence="2" id="KW-1185">Reference proteome</keyword>
<name>A0A0G9HDM9_9GAMM</name>